<gene>
    <name evidence="7" type="ORF">H171_0494</name>
</gene>
<feature type="transmembrane region" description="Helical" evidence="5">
    <location>
        <begin position="112"/>
        <end position="130"/>
    </location>
</feature>
<keyword evidence="4 5" id="KW-0472">Membrane</keyword>
<feature type="transmembrane region" description="Helical" evidence="5">
    <location>
        <begin position="84"/>
        <end position="106"/>
    </location>
</feature>
<feature type="transmembrane region" description="Helical" evidence="5">
    <location>
        <begin position="362"/>
        <end position="381"/>
    </location>
</feature>
<feature type="transmembrane region" description="Helical" evidence="5">
    <location>
        <begin position="217"/>
        <end position="236"/>
    </location>
</feature>
<feature type="transmembrane region" description="Helical" evidence="5">
    <location>
        <begin position="242"/>
        <end position="261"/>
    </location>
</feature>
<dbReference type="RefSeq" id="WP_100303729.1">
    <property type="nucleotide sequence ID" value="NZ_PGET01000001.1"/>
</dbReference>
<feature type="transmembrane region" description="Helical" evidence="5">
    <location>
        <begin position="273"/>
        <end position="293"/>
    </location>
</feature>
<dbReference type="GO" id="GO:0015297">
    <property type="term" value="F:antiporter activity"/>
    <property type="evidence" value="ECO:0007669"/>
    <property type="project" value="InterPro"/>
</dbReference>
<comment type="caution">
    <text evidence="7">The sequence shown here is derived from an EMBL/GenBank/DDBJ whole genome shotgun (WGS) entry which is preliminary data.</text>
</comment>
<feature type="transmembrane region" description="Helical" evidence="5">
    <location>
        <begin position="150"/>
        <end position="172"/>
    </location>
</feature>
<protein>
    <submittedName>
        <fullName evidence="7">NhaP-type Na+/H+ or K+/H+ antiporter</fullName>
    </submittedName>
</protein>
<sequence>MLFSLAMMVLCGMILSGTMQKLKLPGLLGMLLTGIVLGPYALNLIAPELLNVSADLRQIALIVILTRAGLALDIKDLKKVGRPAILMCFIPASFEIAATTIFAPMFFPISHLEAAIMGTVLGAVSPAVIVPKMLKLMEHGYGREKSIPQLIMAGASVDDIYVIVLFTSFMGMYEGSSFNAISLIKIPVSIMTGLLVGILLGLVLVKLFQNIHMRDTVKILIILSTAFLLVSLETAIKAYVPMSGLLAVMALGGTILKKYDILAKRLSGKFSKIWVAAELMLFILVGATVDISYAATAGFAAVALIFIALLIRICGVFFCLAKTPISAKERLFCAIAYLPKATVQAAIGGLPLAAGVAAGNTILTVAVLAILITAPVGAIGVDATYKRLLAKSNSHTKAHAAGKR</sequence>
<dbReference type="InterPro" id="IPR038770">
    <property type="entry name" value="Na+/solute_symporter_sf"/>
</dbReference>
<reference evidence="7 8" key="1">
    <citation type="submission" date="2017-11" db="EMBL/GenBank/DDBJ databases">
        <title>Understudied soil microbes with underappreciated capabilities: Untangling the Clostridium saccharolyticum group.</title>
        <authorList>
            <person name="Leschine S."/>
        </authorList>
    </citation>
    <scope>NUCLEOTIDE SEQUENCE [LARGE SCALE GENOMIC DNA]</scope>
    <source>
        <strain evidence="7 8">18A</strain>
    </source>
</reference>
<dbReference type="InterPro" id="IPR006153">
    <property type="entry name" value="Cation/H_exchanger_TM"/>
</dbReference>
<dbReference type="EMBL" id="PGET01000001">
    <property type="protein sequence ID" value="PJJ27046.1"/>
    <property type="molecule type" value="Genomic_DNA"/>
</dbReference>
<dbReference type="GO" id="GO:1902600">
    <property type="term" value="P:proton transmembrane transport"/>
    <property type="evidence" value="ECO:0007669"/>
    <property type="project" value="InterPro"/>
</dbReference>
<evidence type="ECO:0000313" key="7">
    <source>
        <dbReference type="EMBL" id="PJJ27046.1"/>
    </source>
</evidence>
<evidence type="ECO:0000313" key="8">
    <source>
        <dbReference type="Proteomes" id="UP000231092"/>
    </source>
</evidence>
<feature type="transmembrane region" description="Helical" evidence="5">
    <location>
        <begin position="184"/>
        <end position="205"/>
    </location>
</feature>
<dbReference type="Pfam" id="PF00999">
    <property type="entry name" value="Na_H_Exchanger"/>
    <property type="match status" value="1"/>
</dbReference>
<feature type="transmembrane region" description="Helical" evidence="5">
    <location>
        <begin position="299"/>
        <end position="320"/>
    </location>
</feature>
<evidence type="ECO:0000256" key="5">
    <source>
        <dbReference type="SAM" id="Phobius"/>
    </source>
</evidence>
<accession>A0A2M8Z0S7</accession>
<evidence type="ECO:0000256" key="4">
    <source>
        <dbReference type="ARBA" id="ARBA00023136"/>
    </source>
</evidence>
<organism evidence="7 8">
    <name type="scientific">[Clostridium] celerecrescens 18A</name>
    <dbReference type="NCBI Taxonomy" id="1286362"/>
    <lineage>
        <taxon>Bacteria</taxon>
        <taxon>Bacillati</taxon>
        <taxon>Bacillota</taxon>
        <taxon>Clostridia</taxon>
        <taxon>Lachnospirales</taxon>
        <taxon>Lachnospiraceae</taxon>
        <taxon>Lacrimispora</taxon>
    </lineage>
</organism>
<feature type="transmembrane region" description="Helical" evidence="5">
    <location>
        <begin position="26"/>
        <end position="46"/>
    </location>
</feature>
<evidence type="ECO:0000256" key="1">
    <source>
        <dbReference type="ARBA" id="ARBA00004141"/>
    </source>
</evidence>
<evidence type="ECO:0000256" key="3">
    <source>
        <dbReference type="ARBA" id="ARBA00022989"/>
    </source>
</evidence>
<dbReference type="PANTHER" id="PTHR31102">
    <property type="match status" value="1"/>
</dbReference>
<proteinExistence type="predicted"/>
<keyword evidence="2 5" id="KW-0812">Transmembrane</keyword>
<dbReference type="PANTHER" id="PTHR31102:SF1">
    <property type="entry name" value="CATION_H+ EXCHANGER DOMAIN-CONTAINING PROTEIN"/>
    <property type="match status" value="1"/>
</dbReference>
<feature type="transmembrane region" description="Helical" evidence="5">
    <location>
        <begin position="332"/>
        <end position="356"/>
    </location>
</feature>
<evidence type="ECO:0000259" key="6">
    <source>
        <dbReference type="Pfam" id="PF00999"/>
    </source>
</evidence>
<dbReference type="GO" id="GO:0016020">
    <property type="term" value="C:membrane"/>
    <property type="evidence" value="ECO:0007669"/>
    <property type="project" value="UniProtKB-SubCell"/>
</dbReference>
<feature type="domain" description="Cation/H+ exchanger transmembrane" evidence="6">
    <location>
        <begin position="13"/>
        <end position="381"/>
    </location>
</feature>
<dbReference type="Gene3D" id="1.20.1530.20">
    <property type="match status" value="1"/>
</dbReference>
<comment type="subcellular location">
    <subcellularLocation>
        <location evidence="1">Membrane</location>
        <topology evidence="1">Multi-pass membrane protein</topology>
    </subcellularLocation>
</comment>
<evidence type="ECO:0000256" key="2">
    <source>
        <dbReference type="ARBA" id="ARBA00022692"/>
    </source>
</evidence>
<dbReference type="OrthoDB" id="9790604at2"/>
<name>A0A2M8Z0S7_9FIRM</name>
<dbReference type="InterPro" id="IPR051843">
    <property type="entry name" value="CPA1_transporter"/>
</dbReference>
<dbReference type="AlphaFoldDB" id="A0A2M8Z0S7"/>
<keyword evidence="3 5" id="KW-1133">Transmembrane helix</keyword>
<dbReference type="Proteomes" id="UP000231092">
    <property type="component" value="Unassembled WGS sequence"/>
</dbReference>